<evidence type="ECO:0000313" key="2">
    <source>
        <dbReference type="Proteomes" id="UP000807371"/>
    </source>
</evidence>
<gene>
    <name evidence="1" type="ORF">IHE55_17500</name>
</gene>
<keyword evidence="2" id="KW-1185">Reference proteome</keyword>
<evidence type="ECO:0000313" key="1">
    <source>
        <dbReference type="EMBL" id="MBH5336473.1"/>
    </source>
</evidence>
<dbReference type="EMBL" id="JACYXC010000001">
    <property type="protein sequence ID" value="MBH5336473.1"/>
    <property type="molecule type" value="Genomic_DNA"/>
</dbReference>
<protein>
    <submittedName>
        <fullName evidence="1">Uncharacterized protein</fullName>
    </submittedName>
</protein>
<organism evidence="1 2">
    <name type="scientific">Streptomyces pactum</name>
    <dbReference type="NCBI Taxonomy" id="68249"/>
    <lineage>
        <taxon>Bacteria</taxon>
        <taxon>Bacillati</taxon>
        <taxon>Actinomycetota</taxon>
        <taxon>Actinomycetes</taxon>
        <taxon>Kitasatosporales</taxon>
        <taxon>Streptomycetaceae</taxon>
        <taxon>Streptomyces</taxon>
    </lineage>
</organism>
<accession>A0ABS0NMQ9</accession>
<proteinExistence type="predicted"/>
<reference evidence="1 2" key="1">
    <citation type="submission" date="2020-09" db="EMBL/GenBank/DDBJ databases">
        <title>Biosynthesis of the nuclear factor of activated T cells inhibitor NFAT-133 and its congeners in Streptomyces pactum.</title>
        <authorList>
            <person name="Zhou W."/>
            <person name="Posri P."/>
            <person name="Abugrain M.E."/>
            <person name="Weisberg A.J."/>
            <person name="Chang J.H."/>
            <person name="Mahmud T."/>
        </authorList>
    </citation>
    <scope>NUCLEOTIDE SEQUENCE [LARGE SCALE GENOMIC DNA]</scope>
    <source>
        <strain evidence="1 2">ATCC 27456</strain>
    </source>
</reference>
<sequence>MSEAPQRRRISMTKEDFATLFQSAKEFPQLPADPNSENSTVYPRQDLLDVLRELRMVRRQLSGRRQLSSVEVELTTHQWEKLVSGIELTTGHGPDTQSTRLRMLLPKCGGCWE</sequence>
<comment type="caution">
    <text evidence="1">The sequence shown here is derived from an EMBL/GenBank/DDBJ whole genome shotgun (WGS) entry which is preliminary data.</text>
</comment>
<name>A0ABS0NMQ9_9ACTN</name>
<dbReference type="Proteomes" id="UP000807371">
    <property type="component" value="Unassembled WGS sequence"/>
</dbReference>
<dbReference type="RefSeq" id="WP_197989879.1">
    <property type="nucleotide sequence ID" value="NZ_JACYXC010000001.1"/>
</dbReference>